<evidence type="ECO:0000313" key="3">
    <source>
        <dbReference type="Proteomes" id="UP000266091"/>
    </source>
</evidence>
<proteinExistence type="predicted"/>
<organism evidence="2 3">
    <name type="scientific">Mesosutterella multiformis</name>
    <dbReference type="NCBI Taxonomy" id="2259133"/>
    <lineage>
        <taxon>Bacteria</taxon>
        <taxon>Pseudomonadati</taxon>
        <taxon>Pseudomonadota</taxon>
        <taxon>Betaproteobacteria</taxon>
        <taxon>Burkholderiales</taxon>
        <taxon>Sutterellaceae</taxon>
        <taxon>Mesosutterella</taxon>
    </lineage>
</organism>
<reference evidence="2 3" key="1">
    <citation type="journal article" date="2018" name="Int. J. Syst. Evol. Microbiol.">
        <title>Mesosutterella multiformis gen. nov., sp. nov., a member of the family Sutterellaceae and Sutterella megalosphaeroides sp. nov., isolated from human faeces.</title>
        <authorList>
            <person name="Sakamoto M."/>
            <person name="Ikeyama N."/>
            <person name="Kunihiro T."/>
            <person name="Iino T."/>
            <person name="Yuki M."/>
            <person name="Ohkuma M."/>
        </authorList>
    </citation>
    <scope>NUCLEOTIDE SEQUENCE [LARGE SCALE GENOMIC DNA]</scope>
    <source>
        <strain evidence="2 3">4NBBH2</strain>
    </source>
</reference>
<feature type="signal peptide" evidence="1">
    <location>
        <begin position="1"/>
        <end position="20"/>
    </location>
</feature>
<comment type="caution">
    <text evidence="2">The sequence shown here is derived from an EMBL/GenBank/DDBJ whole genome shotgun (WGS) entry which is preliminary data.</text>
</comment>
<dbReference type="Proteomes" id="UP000266091">
    <property type="component" value="Unassembled WGS sequence"/>
</dbReference>
<sequence>MLSRRTLLKLVAAGAVPAFALCGCAHPQMIDLGSTESQVVEKLGKPDSITAMPDGTTRYTYSLQPEGQEVWWMFFDKNGRFVKREQALVEENFYRLIKPGKTTIADVYRLFGHCTKIFDFKLLNQSAYMYRFQDASRSDVVLWVQYGRDNVVTEWTISEDPRKNTRFPIY</sequence>
<gene>
    <name evidence="2" type="ORF">MESMUL_07270</name>
</gene>
<feature type="chain" id="PRO_5030071248" description="Lipoprotein" evidence="1">
    <location>
        <begin position="21"/>
        <end position="170"/>
    </location>
</feature>
<accession>A0A401LJY3</accession>
<evidence type="ECO:0000256" key="1">
    <source>
        <dbReference type="SAM" id="SignalP"/>
    </source>
</evidence>
<keyword evidence="1" id="KW-0732">Signal</keyword>
<keyword evidence="3" id="KW-1185">Reference proteome</keyword>
<dbReference type="EMBL" id="BGZJ01000001">
    <property type="protein sequence ID" value="GBO93373.1"/>
    <property type="molecule type" value="Genomic_DNA"/>
</dbReference>
<dbReference type="AlphaFoldDB" id="A0A388SCK6"/>
<accession>A0A388SCK6</accession>
<dbReference type="PROSITE" id="PS51257">
    <property type="entry name" value="PROKAR_LIPOPROTEIN"/>
    <property type="match status" value="1"/>
</dbReference>
<name>A0A388SCK6_9BURK</name>
<protein>
    <recommendedName>
        <fullName evidence="4">Lipoprotein</fullName>
    </recommendedName>
</protein>
<evidence type="ECO:0000313" key="2">
    <source>
        <dbReference type="EMBL" id="GBO93373.1"/>
    </source>
</evidence>
<evidence type="ECO:0008006" key="4">
    <source>
        <dbReference type="Google" id="ProtNLM"/>
    </source>
</evidence>